<feature type="domain" description="Tudor" evidence="2">
    <location>
        <begin position="978"/>
        <end position="1036"/>
    </location>
</feature>
<feature type="domain" description="Tudor" evidence="2">
    <location>
        <begin position="761"/>
        <end position="819"/>
    </location>
</feature>
<dbReference type="SUPFAM" id="SSF63748">
    <property type="entry name" value="Tudor/PWWP/MBT"/>
    <property type="match status" value="8"/>
</dbReference>
<evidence type="ECO:0000259" key="2">
    <source>
        <dbReference type="PROSITE" id="PS50304"/>
    </source>
</evidence>
<feature type="domain" description="Tudor" evidence="2">
    <location>
        <begin position="296"/>
        <end position="354"/>
    </location>
</feature>
<feature type="region of interest" description="Disordered" evidence="1">
    <location>
        <begin position="1614"/>
        <end position="1635"/>
    </location>
</feature>
<dbReference type="Proteomes" id="UP000261620">
    <property type="component" value="Unplaced"/>
</dbReference>
<dbReference type="InterPro" id="IPR035437">
    <property type="entry name" value="SNase_OB-fold_sf"/>
</dbReference>
<reference evidence="3" key="1">
    <citation type="submission" date="2025-08" db="UniProtKB">
        <authorList>
            <consortium name="Ensembl"/>
        </authorList>
    </citation>
    <scope>IDENTIFICATION</scope>
</reference>
<protein>
    <recommendedName>
        <fullName evidence="2">Tudor domain-containing protein</fullName>
    </recommendedName>
</protein>
<evidence type="ECO:0000256" key="1">
    <source>
        <dbReference type="SAM" id="MobiDB-lite"/>
    </source>
</evidence>
<sequence>MDSRTQGFPAEHLDLKLTHLDWNPEVTLIHFQGQYLTICELDYNILQRKIENVPKTTAAVDIGDFCLVEDLTSARWYRGRVQNSNKDLFDVFLIDHGNVLSVSAANISSCSNDLFSLPPKIVCGFLANVLLLQSCPNSMVEQYFSTLIGRNVTGYINAMLPHKVLLLETPDINNDLVCHGFGRHVDTDTFLLLVQMVTEVPLKRNIAPAPDLLIQKPKVQEFSFRPSDFQGYNDILSYSGTRLSCGTCTKVRVTAAVNPRLFYCQMVSMEKDLWEMSKKLTAVCEYKTKESNQNTPENLGLLCAVKGKDGKWYRGFVQFLPVNSQVRVLFADYGFYESVNIENIHRLPPGFDSTPFTVFPCSLFSLTDQGETVKAQQLIFLKAGLLGRVLDVEIRNFDDEHQLYSIKVTGAEDNQKKEAEPIQDCPKIKVESVSETEELGGFLYHETIICETMSKTLETEHVQVDSAFVGYVDYVQNPHHFWIHTQKRNDDFEEMMTKMADHFRQLKLHEDVLLSPLPGTLCCAVYEKDMHFYRAVVKDILEHGAEVLFIDFGNIEKVPYMLIKKIPKEFATKSAFAFCCSLVNVVPLDEIWTSTTCDFFKRAVSNKALLVQVVQIRKNKVVVDLCEMRGEGSQSITELMISTKQAEYWNNIRRKPVVENNLVTEKHRRPRSSVTSDVDRKTEQLEDCKEEDKMCKSETEIAQAPVCFKTLSIKPGCEFAVCCSYITTPSDFWCRYLDKVPALEQLMDKVQLYYSTHTVAFHSEDSCCVAKSPQDGRWYRAFITKKQKSSSRVILVDYGHTIQIQDHSLQGIMPEHLFLERQAFRCSLYDLIGTSDPKDSGSWSLEACDLLKDFVCNSTCGLRCKVVSQLNMNNKGLCNVVDLYNTRSQQSLAHLLLEQGLAREVTVSTKELSTEFFPESFVFSSYDLGSGNEEEVYVTHVSSQWEIYCHLERNIDIIEELEKKISDESVKMMQASTKAVVGKLCLAKYFDGKWYRGLVHPVLSPLHLSVFFVDYGNSKISEKAQVMFIPRNCAYLLHTPMQALRCNLASVSKKELYADVKDWLENTVLNKKVRALIVGKNEDGSFDVELFDGEVNVNKKVKELIASLSPKPKTVVSMEIIGLKKKCENPHRKNTNVLVKHKRHCEKQLSNCSTSSAQRRCHVVSAPHKNTKNYVHGKDQTSYAEVKQQNEKRTKNSVPLKLQKHLQVEQKRKYCDTNKKSEQIQFTERTKMPQLSCLPDVKLTKGFRAVCLISHIDSVNSFFLQLSEDEPAISKMAKDVNSGVFKDSLNTTTSLSINDLVLAVYEEDGALYRSVVKDHERNSCFKVEFVDYGNSAVMGKDKMYSISKEFLSQPRFSIPCCLLNTDTYKNDTSFSDAVMEKPLMVDFVRQDGTHWEVEIEIVGQAIGPSFPIEAAVESNTKTRVEVASPPSSFEIEEKNCKILSVLSDGSFYVRPNRTSELLSGLESCIADKIHKCEIVAEKDVKQGLKCLVQVHKNERWHRAVVESVRQGKCQVLLMDHGITDDISIFSIRQQGSDLTKIPNLAVLCRMNCFGFGDREGADKSLCETIEPMIGNEVNIMFLCYSKVDKLWKVEIIMNGLFLICRTSPQQNNEAMLSPAETKSENVEGKSNLDTSEPQQLAFDPVEIDKAYSGFAAAVTTPFEFCVVLENSLLVMNKVSIMLDGLPEMMPPLPEAHLVSGSGCLLKSDTKNKWCRAEIVHSDTTKILNLVDHGHYECISSEDCVKLKMLPVEMTVLPKVMYPCILRAVKPVRADGQWTDEATLYFQRCLHQKNLKIFFREFVSKTQWKVDILADDVHVAKDLVDAGHAILYTTASDKVKQP</sequence>
<keyword evidence="4" id="KW-1185">Reference proteome</keyword>
<dbReference type="PROSITE" id="PS50304">
    <property type="entry name" value="TUDOR"/>
    <property type="match status" value="7"/>
</dbReference>
<organism evidence="3 4">
    <name type="scientific">Mola mola</name>
    <name type="common">Ocean sunfish</name>
    <name type="synonym">Tetraodon mola</name>
    <dbReference type="NCBI Taxonomy" id="94237"/>
    <lineage>
        <taxon>Eukaryota</taxon>
        <taxon>Metazoa</taxon>
        <taxon>Chordata</taxon>
        <taxon>Craniata</taxon>
        <taxon>Vertebrata</taxon>
        <taxon>Euteleostomi</taxon>
        <taxon>Actinopterygii</taxon>
        <taxon>Neopterygii</taxon>
        <taxon>Teleostei</taxon>
        <taxon>Neoteleostei</taxon>
        <taxon>Acanthomorphata</taxon>
        <taxon>Eupercaria</taxon>
        <taxon>Tetraodontiformes</taxon>
        <taxon>Molidae</taxon>
        <taxon>Mola</taxon>
    </lineage>
</organism>
<dbReference type="InterPro" id="IPR002999">
    <property type="entry name" value="Tudor"/>
</dbReference>
<dbReference type="Pfam" id="PF00567">
    <property type="entry name" value="TUDOR"/>
    <property type="match status" value="7"/>
</dbReference>
<dbReference type="OMA" id="NMSFECL"/>
<feature type="domain" description="Tudor" evidence="2">
    <location>
        <begin position="1294"/>
        <end position="1353"/>
    </location>
</feature>
<dbReference type="STRING" id="94237.ENSMMOP00000020619"/>
<dbReference type="Ensembl" id="ENSMMOT00000020963.1">
    <property type="protein sequence ID" value="ENSMMOP00000020619.1"/>
    <property type="gene ID" value="ENSMMOG00000015697.1"/>
</dbReference>
<dbReference type="PANTHER" id="PTHR22948:SF7">
    <property type="entry name" value="TUDOR DOMAIN-CONTAINING PROTEIN 15"/>
    <property type="match status" value="1"/>
</dbReference>
<feature type="domain" description="Tudor" evidence="2">
    <location>
        <begin position="59"/>
        <end position="117"/>
    </location>
</feature>
<accession>A0A3Q3X5N4</accession>
<feature type="domain" description="Tudor" evidence="2">
    <location>
        <begin position="1483"/>
        <end position="1541"/>
    </location>
</feature>
<proteinExistence type="predicted"/>
<dbReference type="Gene3D" id="2.40.50.90">
    <property type="match status" value="4"/>
</dbReference>
<dbReference type="InterPro" id="IPR050621">
    <property type="entry name" value="Tudor_domain_containing"/>
</dbReference>
<feature type="domain" description="Tudor" evidence="2">
    <location>
        <begin position="515"/>
        <end position="573"/>
    </location>
</feature>
<dbReference type="FunFam" id="2.30.30.140:FF:000018">
    <property type="entry name" value="Serine/threonine-protein kinase 31"/>
    <property type="match status" value="1"/>
</dbReference>
<dbReference type="SMART" id="SM00333">
    <property type="entry name" value="TUDOR"/>
    <property type="match status" value="7"/>
</dbReference>
<name>A0A3Q3X5N4_MOLML</name>
<evidence type="ECO:0000313" key="4">
    <source>
        <dbReference type="Proteomes" id="UP000261620"/>
    </source>
</evidence>
<dbReference type="PANTHER" id="PTHR22948">
    <property type="entry name" value="TUDOR DOMAIN CONTAINING PROTEIN"/>
    <property type="match status" value="1"/>
</dbReference>
<reference evidence="3" key="2">
    <citation type="submission" date="2025-09" db="UniProtKB">
        <authorList>
            <consortium name="Ensembl"/>
        </authorList>
    </citation>
    <scope>IDENTIFICATION</scope>
</reference>
<evidence type="ECO:0000313" key="3">
    <source>
        <dbReference type="Ensembl" id="ENSMMOP00000020619.1"/>
    </source>
</evidence>
<dbReference type="Gene3D" id="2.30.30.140">
    <property type="match status" value="8"/>
</dbReference>